<keyword evidence="1" id="KW-0472">Membrane</keyword>
<organism evidence="2 3">
    <name type="scientific">Streptosporangium sandarakinum</name>
    <dbReference type="NCBI Taxonomy" id="1260955"/>
    <lineage>
        <taxon>Bacteria</taxon>
        <taxon>Bacillati</taxon>
        <taxon>Actinomycetota</taxon>
        <taxon>Actinomycetes</taxon>
        <taxon>Streptosporangiales</taxon>
        <taxon>Streptosporangiaceae</taxon>
        <taxon>Streptosporangium</taxon>
    </lineage>
</organism>
<gene>
    <name evidence="2" type="ORF">HDA43_001497</name>
</gene>
<protein>
    <submittedName>
        <fullName evidence="2">Putative membrane protein (GlpM family)</fullName>
    </submittedName>
</protein>
<keyword evidence="3" id="KW-1185">Reference proteome</keyword>
<evidence type="ECO:0000313" key="3">
    <source>
        <dbReference type="Proteomes" id="UP000576393"/>
    </source>
</evidence>
<keyword evidence="1" id="KW-1133">Transmembrane helix</keyword>
<feature type="transmembrane region" description="Helical" evidence="1">
    <location>
        <begin position="64"/>
        <end position="85"/>
    </location>
</feature>
<name>A0A852UUV3_9ACTN</name>
<dbReference type="InterPro" id="IPR021493">
    <property type="entry name" value="DUF3147"/>
</dbReference>
<evidence type="ECO:0000256" key="1">
    <source>
        <dbReference type="SAM" id="Phobius"/>
    </source>
</evidence>
<sequence>MGLEVVKVLLKAAAGGLFVLLFAALAEMIAPKRLAGVFSAAPSVALGGMLVTAALSGVSDVRQSALGMTIGAVAFVAYCLVGVPLLKRWGAWKGSSAALGVWLAVAVAGYLVVWP</sequence>
<feature type="transmembrane region" description="Helical" evidence="1">
    <location>
        <begin position="97"/>
        <end position="114"/>
    </location>
</feature>
<dbReference type="Proteomes" id="UP000576393">
    <property type="component" value="Unassembled WGS sequence"/>
</dbReference>
<feature type="transmembrane region" description="Helical" evidence="1">
    <location>
        <begin position="12"/>
        <end position="30"/>
    </location>
</feature>
<dbReference type="EMBL" id="JACCCO010000001">
    <property type="protein sequence ID" value="NYF39338.1"/>
    <property type="molecule type" value="Genomic_DNA"/>
</dbReference>
<accession>A0A852UUV3</accession>
<dbReference type="AlphaFoldDB" id="A0A852UUV3"/>
<feature type="transmembrane region" description="Helical" evidence="1">
    <location>
        <begin position="37"/>
        <end position="58"/>
    </location>
</feature>
<dbReference type="RefSeq" id="WP_179819003.1">
    <property type="nucleotide sequence ID" value="NZ_JACCCO010000001.1"/>
</dbReference>
<keyword evidence="1" id="KW-0812">Transmembrane</keyword>
<comment type="caution">
    <text evidence="2">The sequence shown here is derived from an EMBL/GenBank/DDBJ whole genome shotgun (WGS) entry which is preliminary data.</text>
</comment>
<evidence type="ECO:0000313" key="2">
    <source>
        <dbReference type="EMBL" id="NYF39338.1"/>
    </source>
</evidence>
<proteinExistence type="predicted"/>
<dbReference type="Pfam" id="PF11345">
    <property type="entry name" value="DUF3147"/>
    <property type="match status" value="1"/>
</dbReference>
<reference evidence="2 3" key="1">
    <citation type="submission" date="2020-07" db="EMBL/GenBank/DDBJ databases">
        <title>Sequencing the genomes of 1000 actinobacteria strains.</title>
        <authorList>
            <person name="Klenk H.-P."/>
        </authorList>
    </citation>
    <scope>NUCLEOTIDE SEQUENCE [LARGE SCALE GENOMIC DNA]</scope>
    <source>
        <strain evidence="2 3">DSM 45763</strain>
    </source>
</reference>